<protein>
    <recommendedName>
        <fullName evidence="4">Por secretion system C-terminal sorting domain-containing protein</fullName>
    </recommendedName>
</protein>
<dbReference type="EMBL" id="FSRC01000004">
    <property type="protein sequence ID" value="SIO22809.1"/>
    <property type="molecule type" value="Genomic_DNA"/>
</dbReference>
<dbReference type="RefSeq" id="WP_074226740.1">
    <property type="nucleotide sequence ID" value="NZ_FSRC01000004.1"/>
</dbReference>
<feature type="chain" id="PRO_5012613543" description="Por secretion system C-terminal sorting domain-containing protein" evidence="1">
    <location>
        <begin position="20"/>
        <end position="188"/>
    </location>
</feature>
<sequence length="188" mass="20984">MKKLFSLLFAAGIATGAFATDQDKVVNIRQTEAKKVAVTYAAVPQGTVIVKITDSQDRLVMRDKINKEEAFAKRYDLNALPEGTYEVEVLDESGVIRTASFDTFVAETPEVFSRVTKMGENKYRLLVSNLEAKEVSVSIFDGDQLIHSERIDNPQGLHKIFDIAKPNGNITFKVYTDGGFESYVTSRY</sequence>
<dbReference type="OrthoDB" id="978867at2"/>
<name>A0A1N6HT29_9BACT</name>
<keyword evidence="1" id="KW-0732">Signal</keyword>
<reference evidence="3" key="1">
    <citation type="submission" date="2016-11" db="EMBL/GenBank/DDBJ databases">
        <authorList>
            <person name="Varghese N."/>
            <person name="Submissions S."/>
        </authorList>
    </citation>
    <scope>NUCLEOTIDE SEQUENCE [LARGE SCALE GENOMIC DNA]</scope>
    <source>
        <strain evidence="3">DSM 15292</strain>
    </source>
</reference>
<dbReference type="AlphaFoldDB" id="A0A1N6HT29"/>
<feature type="signal peptide" evidence="1">
    <location>
        <begin position="1"/>
        <end position="19"/>
    </location>
</feature>
<accession>A0A1N6HT29</accession>
<dbReference type="Proteomes" id="UP000185221">
    <property type="component" value="Unassembled WGS sequence"/>
</dbReference>
<evidence type="ECO:0000313" key="3">
    <source>
        <dbReference type="Proteomes" id="UP000185221"/>
    </source>
</evidence>
<evidence type="ECO:0000256" key="1">
    <source>
        <dbReference type="SAM" id="SignalP"/>
    </source>
</evidence>
<evidence type="ECO:0008006" key="4">
    <source>
        <dbReference type="Google" id="ProtNLM"/>
    </source>
</evidence>
<organism evidence="2 3">
    <name type="scientific">Algoriphagus halophilus</name>
    <dbReference type="NCBI Taxonomy" id="226505"/>
    <lineage>
        <taxon>Bacteria</taxon>
        <taxon>Pseudomonadati</taxon>
        <taxon>Bacteroidota</taxon>
        <taxon>Cytophagia</taxon>
        <taxon>Cytophagales</taxon>
        <taxon>Cyclobacteriaceae</taxon>
        <taxon>Algoriphagus</taxon>
    </lineage>
</organism>
<keyword evidence="3" id="KW-1185">Reference proteome</keyword>
<proteinExistence type="predicted"/>
<evidence type="ECO:0000313" key="2">
    <source>
        <dbReference type="EMBL" id="SIO22809.1"/>
    </source>
</evidence>
<gene>
    <name evidence="2" type="ORF">SAMN05444394_3960</name>
</gene>